<comment type="domain">
    <text evidence="6">Contains large globular domains required for ATP hydrolysis at each terminus and a third globular domain forming a flexible hinge near the middle of the molecule. These domains are separated by coiled-coil structures.</text>
</comment>
<dbReference type="Pfam" id="PF06470">
    <property type="entry name" value="SMC_hinge"/>
    <property type="match status" value="1"/>
</dbReference>
<dbReference type="Gene3D" id="1.20.1060.20">
    <property type="match status" value="1"/>
</dbReference>
<comment type="similarity">
    <text evidence="6">Belongs to the SMC family.</text>
</comment>
<comment type="subcellular location">
    <subcellularLocation>
        <location evidence="6">Cytoplasm</location>
    </subcellularLocation>
</comment>
<dbReference type="Pfam" id="PF02463">
    <property type="entry name" value="SMC_N"/>
    <property type="match status" value="1"/>
</dbReference>
<dbReference type="PANTHER" id="PTHR43977">
    <property type="entry name" value="STRUCTURAL MAINTENANCE OF CHROMOSOMES PROTEIN 3"/>
    <property type="match status" value="1"/>
</dbReference>
<dbReference type="EMBL" id="CP029487">
    <property type="protein sequence ID" value="QCT73529.1"/>
    <property type="molecule type" value="Genomic_DNA"/>
</dbReference>
<proteinExistence type="inferred from homology"/>
<keyword evidence="1 6" id="KW-0963">Cytoplasm</keyword>
<dbReference type="InterPro" id="IPR036277">
    <property type="entry name" value="SMC_hinge_sf"/>
</dbReference>
<dbReference type="Gene3D" id="6.10.140.1720">
    <property type="match status" value="1"/>
</dbReference>
<dbReference type="InterPro" id="IPR011890">
    <property type="entry name" value="SMC_prok"/>
</dbReference>
<keyword evidence="9" id="KW-1185">Reference proteome</keyword>
<evidence type="ECO:0000256" key="2">
    <source>
        <dbReference type="ARBA" id="ARBA00022741"/>
    </source>
</evidence>
<feature type="coiled-coil region" evidence="6">
    <location>
        <begin position="169"/>
        <end position="382"/>
    </location>
</feature>
<dbReference type="SMART" id="SM00968">
    <property type="entry name" value="SMC_hinge"/>
    <property type="match status" value="1"/>
</dbReference>
<dbReference type="SUPFAM" id="SSF75553">
    <property type="entry name" value="Smc hinge domain"/>
    <property type="match status" value="1"/>
</dbReference>
<evidence type="ECO:0000256" key="3">
    <source>
        <dbReference type="ARBA" id="ARBA00022840"/>
    </source>
</evidence>
<dbReference type="GO" id="GO:0007059">
    <property type="term" value="P:chromosome segregation"/>
    <property type="evidence" value="ECO:0007669"/>
    <property type="project" value="UniProtKB-UniRule"/>
</dbReference>
<name>A0A4P9CCT8_EUBML</name>
<dbReference type="InterPro" id="IPR010935">
    <property type="entry name" value="SMC_hinge"/>
</dbReference>
<dbReference type="KEGG" id="emt:CPZ25_020205"/>
<dbReference type="NCBIfam" id="TIGR02168">
    <property type="entry name" value="SMC_prok_B"/>
    <property type="match status" value="1"/>
</dbReference>
<dbReference type="GO" id="GO:0003677">
    <property type="term" value="F:DNA binding"/>
    <property type="evidence" value="ECO:0007669"/>
    <property type="project" value="UniProtKB-UniRule"/>
</dbReference>
<evidence type="ECO:0000259" key="7">
    <source>
        <dbReference type="SMART" id="SM00968"/>
    </source>
</evidence>
<evidence type="ECO:0000256" key="5">
    <source>
        <dbReference type="ARBA" id="ARBA00023125"/>
    </source>
</evidence>
<feature type="coiled-coil region" evidence="6">
    <location>
        <begin position="453"/>
        <end position="487"/>
    </location>
</feature>
<dbReference type="GO" id="GO:0005694">
    <property type="term" value="C:chromosome"/>
    <property type="evidence" value="ECO:0007669"/>
    <property type="project" value="InterPro"/>
</dbReference>
<dbReference type="Gene3D" id="3.30.70.1620">
    <property type="match status" value="1"/>
</dbReference>
<evidence type="ECO:0000256" key="6">
    <source>
        <dbReference type="HAMAP-Rule" id="MF_01894"/>
    </source>
</evidence>
<feature type="binding site" evidence="6">
    <location>
        <begin position="34"/>
        <end position="41"/>
    </location>
    <ligand>
        <name>ATP</name>
        <dbReference type="ChEBI" id="CHEBI:30616"/>
    </ligand>
</feature>
<dbReference type="GO" id="GO:0005524">
    <property type="term" value="F:ATP binding"/>
    <property type="evidence" value="ECO:0007669"/>
    <property type="project" value="UniProtKB-UniRule"/>
</dbReference>
<dbReference type="GO" id="GO:0007062">
    <property type="term" value="P:sister chromatid cohesion"/>
    <property type="evidence" value="ECO:0007669"/>
    <property type="project" value="InterPro"/>
</dbReference>
<feature type="coiled-coil region" evidence="6">
    <location>
        <begin position="881"/>
        <end position="950"/>
    </location>
</feature>
<feature type="coiled-coil region" evidence="6">
    <location>
        <begin position="688"/>
        <end position="743"/>
    </location>
</feature>
<protein>
    <recommendedName>
        <fullName evidence="6">Chromosome partition protein Smc</fullName>
    </recommendedName>
</protein>
<organism evidence="8 9">
    <name type="scientific">Eubacterium maltosivorans</name>
    <dbReference type="NCBI Taxonomy" id="2041044"/>
    <lineage>
        <taxon>Bacteria</taxon>
        <taxon>Bacillati</taxon>
        <taxon>Bacillota</taxon>
        <taxon>Clostridia</taxon>
        <taxon>Eubacteriales</taxon>
        <taxon>Eubacteriaceae</taxon>
        <taxon>Eubacterium</taxon>
    </lineage>
</organism>
<keyword evidence="5 6" id="KW-0238">DNA-binding</keyword>
<evidence type="ECO:0000313" key="9">
    <source>
        <dbReference type="Proteomes" id="UP000218387"/>
    </source>
</evidence>
<sequence length="1194" mass="134807">MRLYLKKLALAGFKSFAEPVELEFSKGVSAIVGPNGSGKSNITDAIRWVLGEQSTKSLRGKKMEDVIFSGTEKKKPLSYAEVILTLDNTSGFTLDNLDEIVITRRLFRSGESEYRMNQKNCKLKDIHELFMDTGLGKNGYSLISQGGIENIIGASPQELRGIVEEAVGIVNYKTKKQEAEKKLENTQNNLERLKDILEEIEKQLKPLKAQSEKAKEYLELREALKKVDLMVFYHNMKDASEQLAAYEKQLAEIRFQIFEIEKKTEEKDRAFQAARGNIRGITEQADAMAEALEQLKKRIGACERELLITQGKSENESANAERLTQDLNAHLDEHSRCQAEYDGLAASRDAAAQAYAAESEALQKLVDEKSRHQAELEAEKLKQAEGVSLREEREQQRAVLNDTLLDLKTRLAGFTTRKSFHEDQLKRVSEEQARSSQLLADIKLEAEQNERIHARLAAETESLKTQAEAAEKKAQGLRNDYSVLENNYKVNLSQRDYLKSVQKNYSDYFPSIRTIMNSREHLGDMIDKVYGPVGELLSIPDRFTMAVDVALGAKSQNIVVEDVSTANQCINILKKQRAGRATFLPLDNLRYGRVEARDLEILSRAPGFEGIASELVAYGPRFKRVIESLLGRIVVAADFNAGRAIQKAIFGKYTVVTLEGEIFYPGGAIVGGYNKSGKQSPLFKKAEIEKLEAEMKRQDSEKIKLKAAYREAFKAYEGLKEAAKKAELRLNSVEQERWKISQNLETTKKRMAESDRIFMNLQDDAGSSLEKEKRLRETVAQKEAELAALEAEMEQDDTGSAEYIEVIRGAIEGLNRKISEGRVKLARDNEGIRSLEQQMAMIHSQIETCVGREKKVESEIRACRESSALHRTRCEVLKVETEELQAAVNEKRAALESFSAETREQTAISEALEQEIKDLNHQLILQNETKSNAEMAKNKLEMQMTHWEENIFESYDMNFVMVGDIYEALSRENLDLSPENQRSLKGRMAAMGNVNVGAIEEYLELNERYGFMSAQYKDLTKAKGELERIIDNLYESMERQFAKQFAELQKKFTRIFGILFEGGKAHIEYTDPENVLESGIELVAQPPGKNLRHISLLSGGEKSMIAIALLFSFLELNPSPFCVIDEIDAALDDHNIYRFTSYLEHIAADNQFIIITHRKSTLEACDAIYGVSMAKNGISKLVAVRLSDYIEPGA</sequence>
<evidence type="ECO:0000256" key="4">
    <source>
        <dbReference type="ARBA" id="ARBA00023054"/>
    </source>
</evidence>
<keyword evidence="4 6" id="KW-0175">Coiled coil</keyword>
<dbReference type="Gene3D" id="3.40.50.300">
    <property type="entry name" value="P-loop containing nucleotide triphosphate hydrolases"/>
    <property type="match status" value="2"/>
</dbReference>
<gene>
    <name evidence="6 8" type="primary">smc</name>
    <name evidence="8" type="ORF">CPZ25_020205</name>
</gene>
<dbReference type="SUPFAM" id="SSF52540">
    <property type="entry name" value="P-loop containing nucleoside triphosphate hydrolases"/>
    <property type="match status" value="1"/>
</dbReference>
<accession>A0A4P9CCT8</accession>
<dbReference type="InterPro" id="IPR024704">
    <property type="entry name" value="SMC"/>
</dbReference>
<dbReference type="GO" id="GO:0005737">
    <property type="term" value="C:cytoplasm"/>
    <property type="evidence" value="ECO:0007669"/>
    <property type="project" value="UniProtKB-SubCell"/>
</dbReference>
<keyword evidence="3 6" id="KW-0067">ATP-binding</keyword>
<dbReference type="GO" id="GO:0016887">
    <property type="term" value="F:ATP hydrolysis activity"/>
    <property type="evidence" value="ECO:0007669"/>
    <property type="project" value="InterPro"/>
</dbReference>
<dbReference type="AlphaFoldDB" id="A0A4P9CCT8"/>
<keyword evidence="2 6" id="KW-0547">Nucleotide-binding</keyword>
<evidence type="ECO:0000256" key="1">
    <source>
        <dbReference type="ARBA" id="ARBA00022490"/>
    </source>
</evidence>
<comment type="subunit">
    <text evidence="6">Homodimer.</text>
</comment>
<reference evidence="8 9" key="1">
    <citation type="submission" date="2018-05" db="EMBL/GenBank/DDBJ databases">
        <title>Genome comparison of Eubacterium sp.</title>
        <authorList>
            <person name="Feng Y."/>
            <person name="Sanchez-Andrea I."/>
            <person name="Stams A.J.M."/>
            <person name="De Vos W.M."/>
        </authorList>
    </citation>
    <scope>NUCLEOTIDE SEQUENCE [LARGE SCALE GENOMIC DNA]</scope>
    <source>
        <strain evidence="8 9">YI</strain>
    </source>
</reference>
<feature type="domain" description="SMC hinge" evidence="7">
    <location>
        <begin position="527"/>
        <end position="646"/>
    </location>
</feature>
<dbReference type="PIRSF" id="PIRSF005719">
    <property type="entry name" value="SMC"/>
    <property type="match status" value="1"/>
</dbReference>
<dbReference type="InterPro" id="IPR027417">
    <property type="entry name" value="P-loop_NTPase"/>
</dbReference>
<dbReference type="GO" id="GO:0006260">
    <property type="term" value="P:DNA replication"/>
    <property type="evidence" value="ECO:0007669"/>
    <property type="project" value="UniProtKB-UniRule"/>
</dbReference>
<evidence type="ECO:0000313" key="8">
    <source>
        <dbReference type="EMBL" id="QCT73529.1"/>
    </source>
</evidence>
<dbReference type="InterPro" id="IPR003395">
    <property type="entry name" value="RecF/RecN/SMC_N"/>
</dbReference>
<comment type="function">
    <text evidence="6">Required for chromosome condensation and partitioning.</text>
</comment>
<feature type="coiled-coil region" evidence="6">
    <location>
        <begin position="772"/>
        <end position="799"/>
    </location>
</feature>
<dbReference type="Proteomes" id="UP000218387">
    <property type="component" value="Chromosome"/>
</dbReference>
<dbReference type="GO" id="GO:0030261">
    <property type="term" value="P:chromosome condensation"/>
    <property type="evidence" value="ECO:0007669"/>
    <property type="project" value="InterPro"/>
</dbReference>
<dbReference type="HAMAP" id="MF_01894">
    <property type="entry name" value="Smc_prok"/>
    <property type="match status" value="1"/>
</dbReference>